<dbReference type="EMBL" id="AFWT01000005">
    <property type="protein sequence ID" value="EGV32768.1"/>
    <property type="molecule type" value="Genomic_DNA"/>
</dbReference>
<comment type="caution">
    <text evidence="1">The sequence shown here is derived from an EMBL/GenBank/DDBJ whole genome shotgun (WGS) entry which is preliminary data.</text>
</comment>
<keyword evidence="2" id="KW-1185">Reference proteome</keyword>
<protein>
    <submittedName>
        <fullName evidence="1">Uncharacterized protein</fullName>
    </submittedName>
</protein>
<reference evidence="1 2" key="1">
    <citation type="submission" date="2011-06" db="EMBL/GenBank/DDBJ databases">
        <title>The draft genome of Thiorhodococcus drewsii AZ1.</title>
        <authorList>
            <consortium name="US DOE Joint Genome Institute (JGI-PGF)"/>
            <person name="Lucas S."/>
            <person name="Han J."/>
            <person name="Lapidus A."/>
            <person name="Cheng J.-F."/>
            <person name="Goodwin L."/>
            <person name="Pitluck S."/>
            <person name="Peters L."/>
            <person name="Land M.L."/>
            <person name="Hauser L."/>
            <person name="Vogl K."/>
            <person name="Liu Z."/>
            <person name="Imhoff J."/>
            <person name="Thiel V."/>
            <person name="Frigaard N.-U."/>
            <person name="Bryant D.A."/>
            <person name="Woyke T.J."/>
        </authorList>
    </citation>
    <scope>NUCLEOTIDE SEQUENCE [LARGE SCALE GENOMIC DNA]</scope>
    <source>
        <strain evidence="1 2">AZ1</strain>
    </source>
</reference>
<dbReference type="RefSeq" id="WP_007039603.1">
    <property type="nucleotide sequence ID" value="NZ_AFWT01000005.1"/>
</dbReference>
<dbReference type="Proteomes" id="UP000004200">
    <property type="component" value="Unassembled WGS sequence"/>
</dbReference>
<evidence type="ECO:0000313" key="2">
    <source>
        <dbReference type="Proteomes" id="UP000004200"/>
    </source>
</evidence>
<evidence type="ECO:0000313" key="1">
    <source>
        <dbReference type="EMBL" id="EGV32768.1"/>
    </source>
</evidence>
<gene>
    <name evidence="1" type="ORF">ThidrDRAFT_0888</name>
</gene>
<dbReference type="AlphaFoldDB" id="G2DXX6"/>
<accession>G2DXX6</accession>
<dbReference type="STRING" id="765913.ThidrDRAFT_0888"/>
<name>G2DXX6_9GAMM</name>
<organism evidence="1 2">
    <name type="scientific">Thiorhodococcus drewsii AZ1</name>
    <dbReference type="NCBI Taxonomy" id="765913"/>
    <lineage>
        <taxon>Bacteria</taxon>
        <taxon>Pseudomonadati</taxon>
        <taxon>Pseudomonadota</taxon>
        <taxon>Gammaproteobacteria</taxon>
        <taxon>Chromatiales</taxon>
        <taxon>Chromatiaceae</taxon>
        <taxon>Thiorhodococcus</taxon>
    </lineage>
</organism>
<proteinExistence type="predicted"/>
<sequence length="112" mass="12312">MDESDPVDATGIDRLLDRWRACLELWLQTGCASPSAAARSALDRLLDEEGSAEWPQVQRLAQRLSRAEDASTATAAFLDLLVWLETLQRLRDADRLAHPAGCRAEGTPQPLA</sequence>